<comment type="caution">
    <text evidence="4">The sequence shown here is derived from an EMBL/GenBank/DDBJ whole genome shotgun (WGS) entry which is preliminary data.</text>
</comment>
<dbReference type="InterPro" id="IPR005656">
    <property type="entry name" value="MmgE_PrpD"/>
</dbReference>
<dbReference type="Gene3D" id="3.30.1330.120">
    <property type="entry name" value="2-methylcitrate dehydratase PrpD"/>
    <property type="match status" value="1"/>
</dbReference>
<dbReference type="InterPro" id="IPR042183">
    <property type="entry name" value="MmgE/PrpD_sf_1"/>
</dbReference>
<accession>A0A2S9JH88</accession>
<dbReference type="Pfam" id="PF03972">
    <property type="entry name" value="MmgE_PrpD_N"/>
    <property type="match status" value="1"/>
</dbReference>
<feature type="domain" description="MmgE/PrpD C-terminal" evidence="3">
    <location>
        <begin position="270"/>
        <end position="425"/>
    </location>
</feature>
<dbReference type="Proteomes" id="UP000238563">
    <property type="component" value="Unassembled WGS sequence"/>
</dbReference>
<evidence type="ECO:0000256" key="1">
    <source>
        <dbReference type="ARBA" id="ARBA00006174"/>
    </source>
</evidence>
<dbReference type="PANTHER" id="PTHR16943">
    <property type="entry name" value="2-METHYLCITRATE DEHYDRATASE-RELATED"/>
    <property type="match status" value="1"/>
</dbReference>
<name>A0A2S9JH88_9HYPH</name>
<dbReference type="AlphaFoldDB" id="A0A2S9JH88"/>
<protein>
    <submittedName>
        <fullName evidence="4">2-methylcitrate dehydratase</fullName>
    </submittedName>
</protein>
<dbReference type="GO" id="GO:0016829">
    <property type="term" value="F:lyase activity"/>
    <property type="evidence" value="ECO:0007669"/>
    <property type="project" value="InterPro"/>
</dbReference>
<evidence type="ECO:0000313" key="5">
    <source>
        <dbReference type="Proteomes" id="UP000238563"/>
    </source>
</evidence>
<dbReference type="PANTHER" id="PTHR16943:SF8">
    <property type="entry name" value="2-METHYLCITRATE DEHYDRATASE"/>
    <property type="match status" value="1"/>
</dbReference>
<proteinExistence type="inferred from homology"/>
<gene>
    <name evidence="4" type="ORF">C5750_15155</name>
</gene>
<dbReference type="OrthoDB" id="9795089at2"/>
<dbReference type="SUPFAM" id="SSF103378">
    <property type="entry name" value="2-methylcitrate dehydratase PrpD"/>
    <property type="match status" value="1"/>
</dbReference>
<evidence type="ECO:0000313" key="4">
    <source>
        <dbReference type="EMBL" id="PRD52237.1"/>
    </source>
</evidence>
<reference evidence="4 5" key="1">
    <citation type="submission" date="2018-02" db="EMBL/GenBank/DDBJ databases">
        <title>The draft genome of Phyllobacterium myrsinacearum DSM5892.</title>
        <authorList>
            <person name="Li L."/>
            <person name="Liu L."/>
            <person name="Zhang X."/>
            <person name="Wang T."/>
        </authorList>
    </citation>
    <scope>NUCLEOTIDE SEQUENCE [LARGE SCALE GENOMIC DNA]</scope>
    <source>
        <strain evidence="4 5">DSM 5892</strain>
    </source>
</reference>
<organism evidence="4 5">
    <name type="scientific">Phyllobacterium myrsinacearum</name>
    <dbReference type="NCBI Taxonomy" id="28101"/>
    <lineage>
        <taxon>Bacteria</taxon>
        <taxon>Pseudomonadati</taxon>
        <taxon>Pseudomonadota</taxon>
        <taxon>Alphaproteobacteria</taxon>
        <taxon>Hyphomicrobiales</taxon>
        <taxon>Phyllobacteriaceae</taxon>
        <taxon>Phyllobacterium</taxon>
    </lineage>
</organism>
<dbReference type="InterPro" id="IPR042188">
    <property type="entry name" value="MmgE/PrpD_sf_2"/>
</dbReference>
<keyword evidence="5" id="KW-1185">Reference proteome</keyword>
<sequence length="451" mass="47586">MQGEDMSVAAAIAEASTRPVTSANARWLARNAIIDTLACMVAGRTDPSTCSVRDAFAGPGSDGEALLVTGGKSSPMLAGLINGTAAHALDYDDNFLPGMSHASAVLVPAILALADMEKTSGSQLIDAYLAGLQAQAFVGDGVGQAHYTAGWHGTSTIGSIGTAVATAHLLGLNVEATARALTIAVSFASGTKGQFGTLIKPFHAGMAARNAVEAALLARAGMQARYDILEGEQGFRELFAGDPQINWQTKDILAPAAHIIETAGVMPKRHPCCGSTHMIVDALLDLANEHGFGAEDVKAVDTLVGIANYRNLAYPIPADQMQARFSMQYCVARALRQGYLGLSDFTPAAVRSFAGDDLLGAVTMQSYSLEEECTAAEKLPHVVTITLRDGRVLQGARQFAVGTNRQPFSDSDRLRKFRDCCDGVENVDEIYGHLQDIDTAGNLKIIRSLFV</sequence>
<dbReference type="InterPro" id="IPR045337">
    <property type="entry name" value="MmgE_PrpD_C"/>
</dbReference>
<dbReference type="InterPro" id="IPR036148">
    <property type="entry name" value="MmgE/PrpD_sf"/>
</dbReference>
<evidence type="ECO:0000259" key="3">
    <source>
        <dbReference type="Pfam" id="PF19305"/>
    </source>
</evidence>
<comment type="similarity">
    <text evidence="1">Belongs to the PrpD family.</text>
</comment>
<dbReference type="Gene3D" id="1.10.4100.10">
    <property type="entry name" value="2-methylcitrate dehydratase PrpD"/>
    <property type="match status" value="1"/>
</dbReference>
<dbReference type="Pfam" id="PF19305">
    <property type="entry name" value="MmgE_PrpD_C"/>
    <property type="match status" value="1"/>
</dbReference>
<dbReference type="EMBL" id="PVBT01000004">
    <property type="protein sequence ID" value="PRD52237.1"/>
    <property type="molecule type" value="Genomic_DNA"/>
</dbReference>
<evidence type="ECO:0000259" key="2">
    <source>
        <dbReference type="Pfam" id="PF03972"/>
    </source>
</evidence>
<feature type="domain" description="MmgE/PrpD N-terminal" evidence="2">
    <location>
        <begin position="17"/>
        <end position="247"/>
    </location>
</feature>
<dbReference type="InterPro" id="IPR045336">
    <property type="entry name" value="MmgE_PrpD_N"/>
</dbReference>